<evidence type="ECO:0000313" key="4">
    <source>
        <dbReference type="Proteomes" id="UP000466442"/>
    </source>
</evidence>
<feature type="compositionally biased region" description="Polar residues" evidence="1">
    <location>
        <begin position="1481"/>
        <end position="1490"/>
    </location>
</feature>
<feature type="compositionally biased region" description="Polar residues" evidence="1">
    <location>
        <begin position="462"/>
        <end position="482"/>
    </location>
</feature>
<dbReference type="EMBL" id="WIXP02000003">
    <property type="protein sequence ID" value="KAF6213887.1"/>
    <property type="molecule type" value="Genomic_DNA"/>
</dbReference>
<reference evidence="3" key="1">
    <citation type="journal article" date="2021" name="Mol. Ecol. Resour.">
        <title>Apolygus lucorum genome provides insights into omnivorousness and mesophyll feeding.</title>
        <authorList>
            <person name="Liu Y."/>
            <person name="Liu H."/>
            <person name="Wang H."/>
            <person name="Huang T."/>
            <person name="Liu B."/>
            <person name="Yang B."/>
            <person name="Yin L."/>
            <person name="Li B."/>
            <person name="Zhang Y."/>
            <person name="Zhang S."/>
            <person name="Jiang F."/>
            <person name="Zhang X."/>
            <person name="Ren Y."/>
            <person name="Wang B."/>
            <person name="Wang S."/>
            <person name="Lu Y."/>
            <person name="Wu K."/>
            <person name="Fan W."/>
            <person name="Wang G."/>
        </authorList>
    </citation>
    <scope>NUCLEOTIDE SEQUENCE</scope>
    <source>
        <strain evidence="3">12Hb</strain>
    </source>
</reference>
<feature type="compositionally biased region" description="Basic and acidic residues" evidence="1">
    <location>
        <begin position="1533"/>
        <end position="1560"/>
    </location>
</feature>
<evidence type="ECO:0000313" key="3">
    <source>
        <dbReference type="EMBL" id="KAF6213887.1"/>
    </source>
</evidence>
<feature type="compositionally biased region" description="Basic and acidic residues" evidence="1">
    <location>
        <begin position="595"/>
        <end position="605"/>
    </location>
</feature>
<feature type="compositionally biased region" description="Basic residues" evidence="1">
    <location>
        <begin position="1869"/>
        <end position="1884"/>
    </location>
</feature>
<feature type="compositionally biased region" description="Basic and acidic residues" evidence="1">
    <location>
        <begin position="739"/>
        <end position="749"/>
    </location>
</feature>
<feature type="domain" description="TLDc" evidence="2">
    <location>
        <begin position="240"/>
        <end position="410"/>
    </location>
</feature>
<dbReference type="OrthoDB" id="289228at2759"/>
<feature type="compositionally biased region" description="Basic and acidic residues" evidence="1">
    <location>
        <begin position="1147"/>
        <end position="1156"/>
    </location>
</feature>
<gene>
    <name evidence="3" type="ORF">GE061_011612</name>
</gene>
<feature type="compositionally biased region" description="Polar residues" evidence="1">
    <location>
        <begin position="1257"/>
        <end position="1274"/>
    </location>
</feature>
<feature type="compositionally biased region" description="Basic and acidic residues" evidence="1">
    <location>
        <begin position="814"/>
        <end position="827"/>
    </location>
</feature>
<feature type="compositionally biased region" description="Polar residues" evidence="1">
    <location>
        <begin position="1094"/>
        <end position="1103"/>
    </location>
</feature>
<feature type="compositionally biased region" description="Basic and acidic residues" evidence="1">
    <location>
        <begin position="1850"/>
        <end position="1868"/>
    </location>
</feature>
<feature type="region of interest" description="Disordered" evidence="1">
    <location>
        <begin position="1297"/>
        <end position="1316"/>
    </location>
</feature>
<evidence type="ECO:0000259" key="2">
    <source>
        <dbReference type="PROSITE" id="PS51886"/>
    </source>
</evidence>
<organism evidence="3 4">
    <name type="scientific">Apolygus lucorum</name>
    <name type="common">Small green plant bug</name>
    <name type="synonym">Lygocoris lucorum</name>
    <dbReference type="NCBI Taxonomy" id="248454"/>
    <lineage>
        <taxon>Eukaryota</taxon>
        <taxon>Metazoa</taxon>
        <taxon>Ecdysozoa</taxon>
        <taxon>Arthropoda</taxon>
        <taxon>Hexapoda</taxon>
        <taxon>Insecta</taxon>
        <taxon>Pterygota</taxon>
        <taxon>Neoptera</taxon>
        <taxon>Paraneoptera</taxon>
        <taxon>Hemiptera</taxon>
        <taxon>Heteroptera</taxon>
        <taxon>Panheteroptera</taxon>
        <taxon>Cimicomorpha</taxon>
        <taxon>Miridae</taxon>
        <taxon>Mirini</taxon>
        <taxon>Apolygus</taxon>
    </lineage>
</organism>
<feature type="region of interest" description="Disordered" evidence="1">
    <location>
        <begin position="1908"/>
        <end position="1928"/>
    </location>
</feature>
<dbReference type="InterPro" id="IPR006571">
    <property type="entry name" value="TLDc_dom"/>
</dbReference>
<feature type="region of interest" description="Disordered" evidence="1">
    <location>
        <begin position="1172"/>
        <end position="1192"/>
    </location>
</feature>
<comment type="caution">
    <text evidence="3">The sequence shown here is derived from an EMBL/GenBank/DDBJ whole genome shotgun (WGS) entry which is preliminary data.</text>
</comment>
<dbReference type="Pfam" id="PF07534">
    <property type="entry name" value="TLD"/>
    <property type="match status" value="1"/>
</dbReference>
<feature type="compositionally biased region" description="Basic and acidic residues" evidence="1">
    <location>
        <begin position="922"/>
        <end position="940"/>
    </location>
</feature>
<sequence>MPSLVRLIPCKLVVVGKGLRDSIVLPPLLVIITGFAANNDSDAFRLPFGQPLPSTAEKTVVQEIWKTRLAPRFYSALMNVMFPGDAKEVSFLSFYTIYKNLAEPEAEIVFRALTIYHIATIHEPPFNYEQADEYPNAPFMNIKAYVCDVITSYLHAIIHINMKEPLGWLELKASNGIMEGNLVAAYLLKDLEAHRNEVSIGSLEIWLEKSEIYYTVSVELYLYLFGVNKTIDVKSLVPFPIVQTGKNSRTLMSLPDVLLLNSKLPKRAPRWTLAFMLDSRTGDWEKFKQAIYGKGQTLIVIQDSNGDIFGMYGSQQWVPSTGFYGNDQSFLFTLKPDVNVYESSGRNNNFQIFTETGIGMGGSEDNFGLFVNYGAKTGKTSLSCDTFRQFWPLARELDFTIVQIEIWTVSQELIAAPVEVVALGGHGDQETKFDLLSEKLSVAKLTTDFIKNDLLENKSMKGNDNNSKTTLPGSMGTTQGNNEGQLLKTIFVGEEKKSDATSVVQEALQKQSEIVEDGQPNIKVITPATIAQNSGFNVSGESSHFHRCVGMSSEKKLSKRKITTGNNGNNILEEIVGETKFEVDSVVQKSLHEQSELGKDGHVTNEVHLGSTGQLNGGESGTTERKLSRMGMAPEKKDDKVREKLGEITSEENLVVHGALEKQIERGKNDMIANVMMTQPTNHNEEVQAGMRSHGNSCRRMHLKRNLLTMEITSCDKDYKVTEGIVEETSQSTAGAQDAQRKLSERGEDGTLSNAVTPRPTGSNSGDEPTSKRSHAHSYRRTSSQRKLARMEKVAEEKVGETKSESTSVVQESLQKRSEVGEARQSTKDSTACGPTEQSNDDDSTDYKSHKLYYVRKSNTDFLRPRIADLSNFNSQQGEAAVRKDGYVHPSEGENLGRNPKTRRLHVTADGHDNFIHPSLKPRYDHDSESPKRANSKPRESCGSPEQGIPSNKINDASVDGKSNDVPDMMKHAAYDRIGKNMVDIQVQVGQSKLSPMKYRASGKGCACGPPKKKCTCTAKSSRCCKSSKPMMSKTLLGICTNVHHFPEEQLNPLVYATSSTTVPITCKKFMKKEGTSCLLKSGKLKRIEKPIQQDGSYTSSKASVPPKIESLEKNKRKISKEENITKITTVTEKQPPDTVAPQTVTDKMEIDLTPRKDEIKSDSASMIGCRCSSTESSDWDEDGTGEEKFKSGCGCQEKTPLLGDLDVTNNYTSEDVSVIGKPLRESATDSKFKEVSSSLCSCVLGPKDQGARTAPTEKQSTSKDFQQLTQSPKKMTKSVESEGTSAKLNISTDPKYLTVSQGTSDGSKKKTRVEGTCPCEDEDGTVIILNVSKCNTMQALEKIVQELDVKLYSALPPRLSEPDINPTKPKSCTAPDDRDLVFDIKLLELWVVNEVLSWKNNVIPKDFYNTVVLWSKIGQNKIPSNICQCGIEEFGSSQAQIEETDLKYFRTSDDSSEELYAKDCVATQTSQHAQPAIFRTTGTCTSRTAQGPEYPNPQENYRHNSQDNYRPNTQETYRRGSLDSYRQSPIDNYRRTSLDNYRRANQDRYRQHLQEDARPPLKKSSSPFRRLACHKSTSTIQKTDSPNLQDNYRKNHEDDNRSPLRKMSSPIRKITCHKTTSTPQKTESQHLQQNYGQRDGQENYHQNSQEKYRQNALVKTSSSPTRRLACHKSTSNPGKTEGQKQGCGAGQCGAPFQTTTTVSTSDDGGGGVMCRIHSKMDIGKMDGWMGSPGQGGGGGGEGLCSCCGVPKQSCPYRNGAHGGGGEGLCSCCGVPKQSCPYRKTGQGEGLCSCCGVPKATCPYINAGTLAPSAIDDNCGCDRKPPQKSIRELKEEAKEMKREQKRQRKMEKERMKREKKEEKRLRKEANKRRKEERKRIKRMQTKGVTKPVDPCTCCTCKPTPKRPVEKPQKPLEKEMTKKDCNCPTNPPSIPPASVHEVRKPPTVGCVCPTPGTAVTFPPIPPPVTPSTAIACPPCPPPSLLDVPISPAGGCVCNYNRGSVTTNHGSAAIACPPCPPKPPSIMLYNQQAPAIMTEDVRHEFYASNDKMARSQSNCAGFKHKRISSCNCFNKVANYSVMVQHKGLEYSDLLKSVDPTKMQYTASPAIELPPSIEMAKSDSNDSSIIGSLLKPDVPILTPLPASYTKTGNILINVSKRKGGRGTSSKSRNKHFVPPCVLYLDCTKVKDMCVIIRDKYEES</sequence>
<feature type="compositionally biased region" description="Polar residues" evidence="1">
    <location>
        <begin position="1576"/>
        <end position="1591"/>
    </location>
</feature>
<feature type="region of interest" description="Disordered" evidence="1">
    <location>
        <begin position="1129"/>
        <end position="1156"/>
    </location>
</feature>
<protein>
    <recommendedName>
        <fullName evidence="2">TLDc domain-containing protein</fullName>
    </recommendedName>
</protein>
<keyword evidence="4" id="KW-1185">Reference proteome</keyword>
<feature type="compositionally biased region" description="Basic and acidic residues" evidence="1">
    <location>
        <begin position="1908"/>
        <end position="1924"/>
    </location>
</feature>
<feature type="region of interest" description="Disordered" evidence="1">
    <location>
        <begin position="459"/>
        <end position="482"/>
    </location>
</feature>
<feature type="region of interest" description="Disordered" evidence="1">
    <location>
        <begin position="595"/>
        <end position="639"/>
    </location>
</feature>
<feature type="region of interest" description="Disordered" evidence="1">
    <location>
        <begin position="1091"/>
        <end position="1117"/>
    </location>
</feature>
<feature type="compositionally biased region" description="Basic and acidic residues" evidence="1">
    <location>
        <begin position="789"/>
        <end position="804"/>
    </location>
</feature>
<proteinExistence type="predicted"/>
<feature type="region of interest" description="Disordered" evidence="1">
    <location>
        <begin position="1251"/>
        <end position="1286"/>
    </location>
</feature>
<dbReference type="PROSITE" id="PS51886">
    <property type="entry name" value="TLDC"/>
    <property type="match status" value="1"/>
</dbReference>
<feature type="compositionally biased region" description="Basic and acidic residues" evidence="1">
    <location>
        <begin position="1832"/>
        <end position="1842"/>
    </location>
</feature>
<feature type="region of interest" description="Disordered" evidence="1">
    <location>
        <begin position="875"/>
        <end position="967"/>
    </location>
</feature>
<feature type="region of interest" description="Disordered" evidence="1">
    <location>
        <begin position="729"/>
        <end position="846"/>
    </location>
</feature>
<evidence type="ECO:0000256" key="1">
    <source>
        <dbReference type="SAM" id="MobiDB-lite"/>
    </source>
</evidence>
<feature type="region of interest" description="Disordered" evidence="1">
    <location>
        <begin position="1479"/>
        <end position="1685"/>
    </location>
</feature>
<feature type="compositionally biased region" description="Basic residues" evidence="1">
    <location>
        <begin position="772"/>
        <end position="788"/>
    </location>
</feature>
<feature type="compositionally biased region" description="Polar residues" evidence="1">
    <location>
        <begin position="1618"/>
        <end position="1637"/>
    </location>
</feature>
<dbReference type="Proteomes" id="UP000466442">
    <property type="component" value="Unassembled WGS sequence"/>
</dbReference>
<feature type="compositionally biased region" description="Polar residues" evidence="1">
    <location>
        <begin position="1297"/>
        <end position="1306"/>
    </location>
</feature>
<feature type="compositionally biased region" description="Polar residues" evidence="1">
    <location>
        <begin position="1507"/>
        <end position="1516"/>
    </location>
</feature>
<accession>A0A8S9XYA0</accession>
<feature type="compositionally biased region" description="Polar residues" evidence="1">
    <location>
        <begin position="751"/>
        <end position="768"/>
    </location>
</feature>
<name>A0A8S9XYA0_APOLU</name>
<dbReference type="SMART" id="SM00584">
    <property type="entry name" value="TLDc"/>
    <property type="match status" value="1"/>
</dbReference>
<feature type="region of interest" description="Disordered" evidence="1">
    <location>
        <begin position="1832"/>
        <end position="1885"/>
    </location>
</feature>
<dbReference type="PANTHER" id="PTHR23354">
    <property type="entry name" value="NUCLEOLAR PROTEIN 7/ESTROGEN RECEPTOR COACTIVATOR-RELATED"/>
    <property type="match status" value="1"/>
</dbReference>
<feature type="compositionally biased region" description="Basic and acidic residues" evidence="1">
    <location>
        <begin position="1592"/>
        <end position="1603"/>
    </location>
</feature>